<dbReference type="KEGG" id="cint:HZF06_13265"/>
<name>A0A7D6ZV96_9CLOT</name>
<organism evidence="3 4">
    <name type="scientific">Clostridium intestinale</name>
    <dbReference type="NCBI Taxonomy" id="36845"/>
    <lineage>
        <taxon>Bacteria</taxon>
        <taxon>Bacillati</taxon>
        <taxon>Bacillota</taxon>
        <taxon>Clostridia</taxon>
        <taxon>Eubacteriales</taxon>
        <taxon>Clostridiaceae</taxon>
        <taxon>Clostridium</taxon>
    </lineage>
</organism>
<feature type="compositionally biased region" description="Polar residues" evidence="1">
    <location>
        <begin position="121"/>
        <end position="163"/>
    </location>
</feature>
<evidence type="ECO:0000313" key="4">
    <source>
        <dbReference type="Proteomes" id="UP000512286"/>
    </source>
</evidence>
<dbReference type="RefSeq" id="WP_181600528.1">
    <property type="nucleotide sequence ID" value="NZ_CP059378.1"/>
</dbReference>
<evidence type="ECO:0000259" key="2">
    <source>
        <dbReference type="Pfam" id="PF09524"/>
    </source>
</evidence>
<feature type="domain" description="Phage conserved hypothetical protein C-terminal" evidence="2">
    <location>
        <begin position="183"/>
        <end position="255"/>
    </location>
</feature>
<evidence type="ECO:0000256" key="1">
    <source>
        <dbReference type="SAM" id="MobiDB-lite"/>
    </source>
</evidence>
<sequence>MKYTVNGFLQEKLIEYELDDKDAILLRYFVDFKGSGKMKSRIVDEEQYYWLSYKGVIEEYPILNLKEDSVYRRLKKLCEKKILVSITVREGGTYSFYNIGENYITLISDTNPNALKKDNISKNPQNKPKKNTINQSENNPKQLEENPSNGEQNPTNSDLNPEQNIHLLYPSTKSNLKDIYSRVIDELNTKANSKFRASNKKTQKLISARIKDGYCLEDFFMVISNMSKKWLNDPKMQDYLRPETLFGDKFESYLNIKTTALSKANQHDSKKGKLRFDNFKGRDYDYDDLERKLLGWDS</sequence>
<dbReference type="Pfam" id="PF09524">
    <property type="entry name" value="Phg_2220_C"/>
    <property type="match status" value="1"/>
</dbReference>
<feature type="region of interest" description="Disordered" evidence="1">
    <location>
        <begin position="115"/>
        <end position="163"/>
    </location>
</feature>
<evidence type="ECO:0000313" key="3">
    <source>
        <dbReference type="EMBL" id="QLY78062.1"/>
    </source>
</evidence>
<reference evidence="3 4" key="1">
    <citation type="submission" date="2020-07" db="EMBL/GenBank/DDBJ databases">
        <title>Electron transfer.</title>
        <authorList>
            <person name="Huang L."/>
            <person name="Liu X."/>
            <person name="Zhou S."/>
        </authorList>
    </citation>
    <scope>NUCLEOTIDE SEQUENCE [LARGE SCALE GENOMIC DNA]</scope>
    <source>
        <strain evidence="3 4">Lx1</strain>
    </source>
</reference>
<dbReference type="NCBIfam" id="TIGR02220">
    <property type="entry name" value="phg_TIGR02220"/>
    <property type="match status" value="1"/>
</dbReference>
<proteinExistence type="predicted"/>
<gene>
    <name evidence="3" type="ORF">HZF06_13265</name>
</gene>
<protein>
    <submittedName>
        <fullName evidence="3">Conserved phage C-terminal domain-containing protein</fullName>
    </submittedName>
</protein>
<dbReference type="InterPro" id="IPR011741">
    <property type="entry name" value="Phg_2220_C"/>
</dbReference>
<dbReference type="EMBL" id="CP059378">
    <property type="protein sequence ID" value="QLY78062.1"/>
    <property type="molecule type" value="Genomic_DNA"/>
</dbReference>
<dbReference type="Proteomes" id="UP000512286">
    <property type="component" value="Chromosome"/>
</dbReference>
<accession>A0A7D6ZV96</accession>
<dbReference type="AlphaFoldDB" id="A0A7D6ZV96"/>